<evidence type="ECO:0000256" key="2">
    <source>
        <dbReference type="ARBA" id="ARBA00006521"/>
    </source>
</evidence>
<dbReference type="SMART" id="SM00987">
    <property type="entry name" value="UreE_C"/>
    <property type="match status" value="1"/>
</dbReference>
<evidence type="ECO:0000313" key="13">
    <source>
        <dbReference type="EMBL" id="ADC65665.1"/>
    </source>
</evidence>
<evidence type="ECO:0000256" key="4">
    <source>
        <dbReference type="ARBA" id="ARBA00019403"/>
    </source>
</evidence>
<evidence type="ECO:0000256" key="9">
    <source>
        <dbReference type="ARBA" id="ARBA00023004"/>
    </source>
</evidence>
<dbReference type="SUPFAM" id="SSF52141">
    <property type="entry name" value="Uracil-DNA glycosylase-like"/>
    <property type="match status" value="1"/>
</dbReference>
<accession>D3RYV2</accession>
<reference evidence="13 14" key="2">
    <citation type="journal article" date="2011" name="Stand. Genomic Sci.">
        <title>Complete genome sequence of Ferroglobus placidus AEDII12DO.</title>
        <authorList>
            <person name="Anderson I."/>
            <person name="Risso C."/>
            <person name="Holmes D."/>
            <person name="Lucas S."/>
            <person name="Copeland A."/>
            <person name="Lapidus A."/>
            <person name="Cheng J.F."/>
            <person name="Bruce D."/>
            <person name="Goodwin L."/>
            <person name="Pitluck S."/>
            <person name="Saunders E."/>
            <person name="Brettin T."/>
            <person name="Detter J.C."/>
            <person name="Han C."/>
            <person name="Tapia R."/>
            <person name="Larimer F."/>
            <person name="Land M."/>
            <person name="Hauser L."/>
            <person name="Woyke T."/>
            <person name="Lovley D."/>
            <person name="Kyrpides N."/>
            <person name="Ivanova N."/>
        </authorList>
    </citation>
    <scope>NUCLEOTIDE SEQUENCE [LARGE SCALE GENOMIC DNA]</scope>
    <source>
        <strain evidence="14">DSM 10642 / AEDII12DO</strain>
    </source>
</reference>
<dbReference type="PaxDb" id="589924-Ferp_1514"/>
<dbReference type="Proteomes" id="UP000002613">
    <property type="component" value="Chromosome"/>
</dbReference>
<dbReference type="GO" id="GO:0006281">
    <property type="term" value="P:DNA repair"/>
    <property type="evidence" value="ECO:0007669"/>
    <property type="project" value="UniProtKB-KW"/>
</dbReference>
<dbReference type="GO" id="GO:0046872">
    <property type="term" value="F:metal ion binding"/>
    <property type="evidence" value="ECO:0007669"/>
    <property type="project" value="UniProtKB-KW"/>
</dbReference>
<dbReference type="GO" id="GO:0051539">
    <property type="term" value="F:4 iron, 4 sulfur cluster binding"/>
    <property type="evidence" value="ECO:0007669"/>
    <property type="project" value="UniProtKB-KW"/>
</dbReference>
<evidence type="ECO:0000256" key="8">
    <source>
        <dbReference type="ARBA" id="ARBA00022801"/>
    </source>
</evidence>
<comment type="similarity">
    <text evidence="2">Belongs to the uracil-DNA glycosylase (UDG) superfamily. Type 4 (UDGa) family.</text>
</comment>
<dbReference type="Gene3D" id="3.40.470.10">
    <property type="entry name" value="Uracil-DNA glycosylase-like domain"/>
    <property type="match status" value="1"/>
</dbReference>
<keyword evidence="6" id="KW-0479">Metal-binding</keyword>
<dbReference type="CDD" id="cd10030">
    <property type="entry name" value="UDG-F4_TTUDGA_SPO1dp_like"/>
    <property type="match status" value="1"/>
</dbReference>
<evidence type="ECO:0000256" key="10">
    <source>
        <dbReference type="ARBA" id="ARBA00023014"/>
    </source>
</evidence>
<dbReference type="NCBIfam" id="TIGR00758">
    <property type="entry name" value="UDG_fam4"/>
    <property type="match status" value="1"/>
</dbReference>
<dbReference type="InterPro" id="IPR005273">
    <property type="entry name" value="Ura-DNA_glyco_family4"/>
</dbReference>
<dbReference type="AlphaFoldDB" id="D3RYV2"/>
<protein>
    <recommendedName>
        <fullName evidence="4">Type-4 uracil-DNA glycosylase</fullName>
        <ecNumber evidence="3">3.2.2.27</ecNumber>
    </recommendedName>
</protein>
<evidence type="ECO:0000256" key="5">
    <source>
        <dbReference type="ARBA" id="ARBA00022485"/>
    </source>
</evidence>
<evidence type="ECO:0000259" key="12">
    <source>
        <dbReference type="SMART" id="SM00986"/>
    </source>
</evidence>
<dbReference type="InterPro" id="IPR051536">
    <property type="entry name" value="UDG_Type-4/5"/>
</dbReference>
<dbReference type="Pfam" id="PF03167">
    <property type="entry name" value="UDG"/>
    <property type="match status" value="1"/>
</dbReference>
<dbReference type="EMBL" id="CP001899">
    <property type="protein sequence ID" value="ADC65665.1"/>
    <property type="molecule type" value="Genomic_DNA"/>
</dbReference>
<evidence type="ECO:0000256" key="6">
    <source>
        <dbReference type="ARBA" id="ARBA00022723"/>
    </source>
</evidence>
<dbReference type="NCBIfam" id="NF040953">
    <property type="entry name" value="Arch_udg"/>
    <property type="match status" value="1"/>
</dbReference>
<evidence type="ECO:0000256" key="3">
    <source>
        <dbReference type="ARBA" id="ARBA00012030"/>
    </source>
</evidence>
<keyword evidence="5" id="KW-0004">4Fe-4S</keyword>
<keyword evidence="8" id="KW-0378">Hydrolase</keyword>
<feature type="domain" description="Uracil-DNA glycosylase-like" evidence="12">
    <location>
        <begin position="27"/>
        <end position="181"/>
    </location>
</feature>
<proteinExistence type="inferred from homology"/>
<dbReference type="PANTHER" id="PTHR33693:SF1">
    <property type="entry name" value="TYPE-4 URACIL-DNA GLYCOSYLASE"/>
    <property type="match status" value="1"/>
</dbReference>
<keyword evidence="9" id="KW-0408">Iron</keyword>
<keyword evidence="10" id="KW-0411">Iron-sulfur</keyword>
<dbReference type="GO" id="GO:0004844">
    <property type="term" value="F:uracil DNA N-glycosylase activity"/>
    <property type="evidence" value="ECO:0007669"/>
    <property type="project" value="UniProtKB-EC"/>
</dbReference>
<dbReference type="InterPro" id="IPR005122">
    <property type="entry name" value="Uracil-DNA_glycosylase-like"/>
</dbReference>
<organism evidence="13 14">
    <name type="scientific">Ferroglobus placidus (strain DSM 10642 / AEDII12DO)</name>
    <dbReference type="NCBI Taxonomy" id="589924"/>
    <lineage>
        <taxon>Archaea</taxon>
        <taxon>Methanobacteriati</taxon>
        <taxon>Methanobacteriota</taxon>
        <taxon>Archaeoglobi</taxon>
        <taxon>Archaeoglobales</taxon>
        <taxon>Archaeoglobaceae</taxon>
        <taxon>Ferroglobus</taxon>
    </lineage>
</organism>
<dbReference type="EC" id="3.2.2.27" evidence="3"/>
<dbReference type="eggNOG" id="arCOG00905">
    <property type="taxonomic scope" value="Archaea"/>
</dbReference>
<evidence type="ECO:0000256" key="7">
    <source>
        <dbReference type="ARBA" id="ARBA00022763"/>
    </source>
</evidence>
<gene>
    <name evidence="13" type="ordered locus">Ferp_1514</name>
</gene>
<evidence type="ECO:0000313" key="14">
    <source>
        <dbReference type="Proteomes" id="UP000002613"/>
    </source>
</evidence>
<dbReference type="STRING" id="589924.Ferp_1514"/>
<dbReference type="KEGG" id="fpl:Ferp_1514"/>
<sequence length="198" mass="22793">MTLEEIHEEIKKCRKCELYKTKTNYVPGEGNEKAKIVFVGEAPGREEDLQGRPFVGAAGQYLTKTLEKCGIKRSEVFITNILKCRPPNNRDPKPEEVEKCFPYLVKQLHEIKPDVIVCLGRHSAREILNFFGKKFKGISADRGKIFEAELDGKKVKIIPTYHPAAVLYKPQLKEYFEEDIRKVASFFKRKTLLDFIGE</sequence>
<comment type="catalytic activity">
    <reaction evidence="1">
        <text>Hydrolyzes single-stranded DNA or mismatched double-stranded DNA and polynucleotides, releasing free uracil.</text>
        <dbReference type="EC" id="3.2.2.27"/>
    </reaction>
</comment>
<dbReference type="GeneID" id="8779034"/>
<dbReference type="RefSeq" id="WP_012966006.1">
    <property type="nucleotide sequence ID" value="NC_013849.1"/>
</dbReference>
<dbReference type="PANTHER" id="PTHR33693">
    <property type="entry name" value="TYPE-5 URACIL-DNA GLYCOSYLASE"/>
    <property type="match status" value="1"/>
</dbReference>
<dbReference type="InterPro" id="IPR053423">
    <property type="entry name" value="Type-4_UDG"/>
</dbReference>
<dbReference type="FunFam" id="3.40.470.10:FF:000013">
    <property type="entry name" value="Type-4 uracil-DNA glycosylase"/>
    <property type="match status" value="1"/>
</dbReference>
<evidence type="ECO:0000256" key="11">
    <source>
        <dbReference type="ARBA" id="ARBA00023204"/>
    </source>
</evidence>
<keyword evidence="7" id="KW-0227">DNA damage</keyword>
<dbReference type="SMART" id="SM00986">
    <property type="entry name" value="UDG"/>
    <property type="match status" value="1"/>
</dbReference>
<evidence type="ECO:0000256" key="1">
    <source>
        <dbReference type="ARBA" id="ARBA00001400"/>
    </source>
</evidence>
<keyword evidence="11" id="KW-0234">DNA repair</keyword>
<keyword evidence="14" id="KW-1185">Reference proteome</keyword>
<name>D3RYV2_FERPA</name>
<reference evidence="14" key="1">
    <citation type="submission" date="2010-02" db="EMBL/GenBank/DDBJ databases">
        <title>Complete sequence of Ferroglobus placidus DSM 10642.</title>
        <authorList>
            <consortium name="US DOE Joint Genome Institute"/>
            <person name="Lucas S."/>
            <person name="Copeland A."/>
            <person name="Lapidus A."/>
            <person name="Cheng J.-F."/>
            <person name="Bruce D."/>
            <person name="Goodwin L."/>
            <person name="Pitluck S."/>
            <person name="Saunders E."/>
            <person name="Brettin T."/>
            <person name="Detter J.C."/>
            <person name="Han C."/>
            <person name="Tapia R."/>
            <person name="Larimer F."/>
            <person name="Land M."/>
            <person name="Hauser L."/>
            <person name="Kyrpides N."/>
            <person name="Ivanova N."/>
            <person name="Holmes D."/>
            <person name="Lovley D."/>
            <person name="Kyrpides N."/>
            <person name="Anderson I.J."/>
            <person name="Woyke T."/>
        </authorList>
    </citation>
    <scope>NUCLEOTIDE SEQUENCE [LARGE SCALE GENOMIC DNA]</scope>
    <source>
        <strain evidence="14">DSM 10642 / AEDII12DO</strain>
    </source>
</reference>
<dbReference type="HOGENOM" id="CLU_044815_1_3_2"/>
<dbReference type="InterPro" id="IPR036895">
    <property type="entry name" value="Uracil-DNA_glycosylase-like_sf"/>
</dbReference>